<dbReference type="AlphaFoldDB" id="A0A4Q5LUH6"/>
<gene>
    <name evidence="1" type="ORF">EWM59_22735</name>
</gene>
<comment type="caution">
    <text evidence="1">The sequence shown here is derived from an EMBL/GenBank/DDBJ whole genome shotgun (WGS) entry which is preliminary data.</text>
</comment>
<evidence type="ECO:0008006" key="3">
    <source>
        <dbReference type="Google" id="ProtNLM"/>
    </source>
</evidence>
<dbReference type="PROSITE" id="PS51257">
    <property type="entry name" value="PROKAR_LIPOPROTEIN"/>
    <property type="match status" value="1"/>
</dbReference>
<accession>A0A4Q5LUH6</accession>
<dbReference type="OrthoDB" id="964271at2"/>
<organism evidence="1 2">
    <name type="scientific">Emticicia agri</name>
    <dbReference type="NCBI Taxonomy" id="2492393"/>
    <lineage>
        <taxon>Bacteria</taxon>
        <taxon>Pseudomonadati</taxon>
        <taxon>Bacteroidota</taxon>
        <taxon>Cytophagia</taxon>
        <taxon>Cytophagales</taxon>
        <taxon>Leadbetterellaceae</taxon>
        <taxon>Emticicia</taxon>
    </lineage>
</organism>
<keyword evidence="2" id="KW-1185">Reference proteome</keyword>
<dbReference type="Proteomes" id="UP000293162">
    <property type="component" value="Unassembled WGS sequence"/>
</dbReference>
<reference evidence="1 2" key="1">
    <citation type="submission" date="2019-02" db="EMBL/GenBank/DDBJ databases">
        <title>Bacterial novel species Emticicia sp. 17J42-9 isolated from soil.</title>
        <authorList>
            <person name="Jung H.-Y."/>
        </authorList>
    </citation>
    <scope>NUCLEOTIDE SEQUENCE [LARGE SCALE GENOMIC DNA]</scope>
    <source>
        <strain evidence="1 2">17J42-9</strain>
    </source>
</reference>
<evidence type="ECO:0000313" key="2">
    <source>
        <dbReference type="Proteomes" id="UP000293162"/>
    </source>
</evidence>
<evidence type="ECO:0000313" key="1">
    <source>
        <dbReference type="EMBL" id="RYU93328.1"/>
    </source>
</evidence>
<dbReference type="RefSeq" id="WP_130023552.1">
    <property type="nucleotide sequence ID" value="NZ_SEWF01000048.1"/>
</dbReference>
<sequence>MKKIWTFIAGLALVACSPKSPKDNPTLVEANRIHIEAEAIQEEIEPEIEKIDSLKNELLAKKNTKTDSLAYELTQLKTDFEEWEKNFFAVPGFEYEHKTEHEHHHHNHATAPELPADKMLEVQKEIRKNIEGIKISLDQTMPEVKEVLK</sequence>
<protein>
    <recommendedName>
        <fullName evidence="3">Lipoprotein</fullName>
    </recommendedName>
</protein>
<dbReference type="EMBL" id="SEWF01000048">
    <property type="protein sequence ID" value="RYU93328.1"/>
    <property type="molecule type" value="Genomic_DNA"/>
</dbReference>
<name>A0A4Q5LUH6_9BACT</name>
<proteinExistence type="predicted"/>